<dbReference type="EnsemblMetazoa" id="AFUN016663-RA">
    <property type="protein sequence ID" value="AFUN016663-PA"/>
    <property type="gene ID" value="AFUN016663"/>
</dbReference>
<protein>
    <submittedName>
        <fullName evidence="2">Uncharacterized protein</fullName>
    </submittedName>
</protein>
<dbReference type="VEuPathDB" id="VectorBase:AFUN016663"/>
<evidence type="ECO:0000256" key="1">
    <source>
        <dbReference type="SAM" id="SignalP"/>
    </source>
</evidence>
<keyword evidence="1" id="KW-0732">Signal</keyword>
<dbReference type="VEuPathDB" id="VectorBase:AFUN2_009540"/>
<accession>A0A453YNM8</accession>
<dbReference type="PANTHER" id="PTHR39945">
    <property type="entry name" value="FI14129P"/>
    <property type="match status" value="1"/>
</dbReference>
<organism evidence="2">
    <name type="scientific">Anopheles funestus</name>
    <name type="common">African malaria mosquito</name>
    <dbReference type="NCBI Taxonomy" id="62324"/>
    <lineage>
        <taxon>Eukaryota</taxon>
        <taxon>Metazoa</taxon>
        <taxon>Ecdysozoa</taxon>
        <taxon>Arthropoda</taxon>
        <taxon>Hexapoda</taxon>
        <taxon>Insecta</taxon>
        <taxon>Pterygota</taxon>
        <taxon>Neoptera</taxon>
        <taxon>Endopterygota</taxon>
        <taxon>Diptera</taxon>
        <taxon>Nematocera</taxon>
        <taxon>Culicoidea</taxon>
        <taxon>Culicidae</taxon>
        <taxon>Anophelinae</taxon>
        <taxon>Anopheles</taxon>
    </lineage>
</organism>
<evidence type="ECO:0000313" key="2">
    <source>
        <dbReference type="EnsemblMetazoa" id="AFUN016663-PA"/>
    </source>
</evidence>
<proteinExistence type="predicted"/>
<feature type="chain" id="PRO_5019120294" evidence="1">
    <location>
        <begin position="31"/>
        <end position="135"/>
    </location>
</feature>
<feature type="signal peptide" evidence="1">
    <location>
        <begin position="1"/>
        <end position="30"/>
    </location>
</feature>
<sequence>MEYKSSKMVNSLRLVLVIVCLVSLMPHITAKPSNVRHSKQLRIIDDLLRSRTDSSERIREHNPNHQHHRRSVDYEDYYDEDYNRMRQCFEDEDINELCQRCSKVTKSSMVFPMCCNNEDHTMTWCKEYVYYGIQT</sequence>
<dbReference type="PANTHER" id="PTHR39945:SF1">
    <property type="entry name" value="FI14129P"/>
    <property type="match status" value="1"/>
</dbReference>
<dbReference type="AlphaFoldDB" id="A0A453YNM8"/>
<name>A0A453YNM8_ANOFN</name>
<reference evidence="2" key="1">
    <citation type="submission" date="2020-05" db="UniProtKB">
        <authorList>
            <consortium name="EnsemblMetazoa"/>
        </authorList>
    </citation>
    <scope>IDENTIFICATION</scope>
    <source>
        <strain evidence="2">FUMOZ</strain>
    </source>
</reference>